<dbReference type="EMBL" id="JACHMH010000001">
    <property type="protein sequence ID" value="MBB4680155.1"/>
    <property type="molecule type" value="Genomic_DNA"/>
</dbReference>
<dbReference type="AlphaFoldDB" id="A0A7W7CF92"/>
<dbReference type="Proteomes" id="UP000533598">
    <property type="component" value="Unassembled WGS sequence"/>
</dbReference>
<evidence type="ECO:0000313" key="2">
    <source>
        <dbReference type="Proteomes" id="UP000533598"/>
    </source>
</evidence>
<protein>
    <submittedName>
        <fullName evidence="1">Uncharacterized protein</fullName>
    </submittedName>
</protein>
<reference evidence="1 2" key="1">
    <citation type="submission" date="2020-08" db="EMBL/GenBank/DDBJ databases">
        <title>Sequencing the genomes of 1000 actinobacteria strains.</title>
        <authorList>
            <person name="Klenk H.-P."/>
        </authorList>
    </citation>
    <scope>NUCLEOTIDE SEQUENCE [LARGE SCALE GENOMIC DNA]</scope>
    <source>
        <strain evidence="1 2">DSM 44230</strain>
    </source>
</reference>
<gene>
    <name evidence="1" type="ORF">HNR67_006273</name>
</gene>
<name>A0A7W7CF92_9PSEU</name>
<evidence type="ECO:0000313" key="1">
    <source>
        <dbReference type="EMBL" id="MBB4680155.1"/>
    </source>
</evidence>
<keyword evidence="2" id="KW-1185">Reference proteome</keyword>
<accession>A0A7W7CF92</accession>
<dbReference type="RefSeq" id="WP_185005818.1">
    <property type="nucleotide sequence ID" value="NZ_BAAAUI010000020.1"/>
</dbReference>
<organism evidence="1 2">
    <name type="scientific">Crossiella cryophila</name>
    <dbReference type="NCBI Taxonomy" id="43355"/>
    <lineage>
        <taxon>Bacteria</taxon>
        <taxon>Bacillati</taxon>
        <taxon>Actinomycetota</taxon>
        <taxon>Actinomycetes</taxon>
        <taxon>Pseudonocardiales</taxon>
        <taxon>Pseudonocardiaceae</taxon>
        <taxon>Crossiella</taxon>
    </lineage>
</organism>
<comment type="caution">
    <text evidence="1">The sequence shown here is derived from an EMBL/GenBank/DDBJ whole genome shotgun (WGS) entry which is preliminary data.</text>
</comment>
<proteinExistence type="predicted"/>
<sequence>MAVVPDFQRARRPEQRELGRGCPDYAAHRVARPALCAGRGDAGLGAADTLTLTEYAIVALVGRWPFSNPTPAVADPRLVRSRVDFAAMYGEIPHTMLSGLPARA</sequence>